<evidence type="ECO:0000313" key="3">
    <source>
        <dbReference type="Proteomes" id="UP001218188"/>
    </source>
</evidence>
<feature type="compositionally biased region" description="Polar residues" evidence="1">
    <location>
        <begin position="80"/>
        <end position="93"/>
    </location>
</feature>
<dbReference type="AlphaFoldDB" id="A0AAD6SIA0"/>
<sequence>MTCAEIIPFSKCRMETCLTFALAPATESFPIAHRTGGDSNFENLKIASAPDTGSPRMPVKRVLGKQTKMLPNAKDDEQKASQAKPNPKNGYTN</sequence>
<dbReference type="Proteomes" id="UP001218188">
    <property type="component" value="Unassembled WGS sequence"/>
</dbReference>
<gene>
    <name evidence="2" type="ORF">C8F04DRAFT_1266353</name>
</gene>
<dbReference type="EMBL" id="JARJCM010000117">
    <property type="protein sequence ID" value="KAJ7027960.1"/>
    <property type="molecule type" value="Genomic_DNA"/>
</dbReference>
<evidence type="ECO:0000256" key="1">
    <source>
        <dbReference type="SAM" id="MobiDB-lite"/>
    </source>
</evidence>
<accession>A0AAD6SIA0</accession>
<organism evidence="2 3">
    <name type="scientific">Mycena alexandri</name>
    <dbReference type="NCBI Taxonomy" id="1745969"/>
    <lineage>
        <taxon>Eukaryota</taxon>
        <taxon>Fungi</taxon>
        <taxon>Dikarya</taxon>
        <taxon>Basidiomycota</taxon>
        <taxon>Agaricomycotina</taxon>
        <taxon>Agaricomycetes</taxon>
        <taxon>Agaricomycetidae</taxon>
        <taxon>Agaricales</taxon>
        <taxon>Marasmiineae</taxon>
        <taxon>Mycenaceae</taxon>
        <taxon>Mycena</taxon>
    </lineage>
</organism>
<name>A0AAD6SIA0_9AGAR</name>
<feature type="region of interest" description="Disordered" evidence="1">
    <location>
        <begin position="63"/>
        <end position="93"/>
    </location>
</feature>
<reference evidence="2" key="1">
    <citation type="submission" date="2023-03" db="EMBL/GenBank/DDBJ databases">
        <title>Massive genome expansion in bonnet fungi (Mycena s.s.) driven by repeated elements and novel gene families across ecological guilds.</title>
        <authorList>
            <consortium name="Lawrence Berkeley National Laboratory"/>
            <person name="Harder C.B."/>
            <person name="Miyauchi S."/>
            <person name="Viragh M."/>
            <person name="Kuo A."/>
            <person name="Thoen E."/>
            <person name="Andreopoulos B."/>
            <person name="Lu D."/>
            <person name="Skrede I."/>
            <person name="Drula E."/>
            <person name="Henrissat B."/>
            <person name="Morin E."/>
            <person name="Kohler A."/>
            <person name="Barry K."/>
            <person name="LaButti K."/>
            <person name="Morin E."/>
            <person name="Salamov A."/>
            <person name="Lipzen A."/>
            <person name="Mereny Z."/>
            <person name="Hegedus B."/>
            <person name="Baldrian P."/>
            <person name="Stursova M."/>
            <person name="Weitz H."/>
            <person name="Taylor A."/>
            <person name="Grigoriev I.V."/>
            <person name="Nagy L.G."/>
            <person name="Martin F."/>
            <person name="Kauserud H."/>
        </authorList>
    </citation>
    <scope>NUCLEOTIDE SEQUENCE</scope>
    <source>
        <strain evidence="2">CBHHK200</strain>
    </source>
</reference>
<evidence type="ECO:0000313" key="2">
    <source>
        <dbReference type="EMBL" id="KAJ7027960.1"/>
    </source>
</evidence>
<keyword evidence="3" id="KW-1185">Reference proteome</keyword>
<comment type="caution">
    <text evidence="2">The sequence shown here is derived from an EMBL/GenBank/DDBJ whole genome shotgun (WGS) entry which is preliminary data.</text>
</comment>
<protein>
    <submittedName>
        <fullName evidence="2">Uncharacterized protein</fullName>
    </submittedName>
</protein>
<proteinExistence type="predicted"/>